<dbReference type="KEGG" id="palb:EJC50_22935"/>
<proteinExistence type="predicted"/>
<dbReference type="Pfam" id="PF03745">
    <property type="entry name" value="DUF309"/>
    <property type="match status" value="1"/>
</dbReference>
<dbReference type="InterPro" id="IPR005500">
    <property type="entry name" value="DUF309"/>
</dbReference>
<organism evidence="1 2">
    <name type="scientific">Paenibacillus albus</name>
    <dbReference type="NCBI Taxonomy" id="2495582"/>
    <lineage>
        <taxon>Bacteria</taxon>
        <taxon>Bacillati</taxon>
        <taxon>Bacillota</taxon>
        <taxon>Bacilli</taxon>
        <taxon>Bacillales</taxon>
        <taxon>Paenibacillaceae</taxon>
        <taxon>Paenibacillus</taxon>
    </lineage>
</organism>
<name>A0A3S9A9C0_9BACL</name>
<dbReference type="AlphaFoldDB" id="A0A3S9A9C0"/>
<dbReference type="EMBL" id="CP034437">
    <property type="protein sequence ID" value="AZN42216.1"/>
    <property type="molecule type" value="Genomic_DNA"/>
</dbReference>
<dbReference type="RefSeq" id="WP_126017913.1">
    <property type="nucleotide sequence ID" value="NZ_CP034437.1"/>
</dbReference>
<evidence type="ECO:0000313" key="2">
    <source>
        <dbReference type="Proteomes" id="UP000272528"/>
    </source>
</evidence>
<reference evidence="2" key="1">
    <citation type="submission" date="2018-12" db="EMBL/GenBank/DDBJ databases">
        <title>Genome sequence of Peanibacillus sp.</title>
        <authorList>
            <person name="Subramani G."/>
            <person name="Srinivasan S."/>
            <person name="Kim M.K."/>
        </authorList>
    </citation>
    <scope>NUCLEOTIDE SEQUENCE [LARGE SCALE GENOMIC DNA]</scope>
    <source>
        <strain evidence="2">18JY67-1</strain>
    </source>
</reference>
<dbReference type="PANTHER" id="PTHR34796">
    <property type="entry name" value="EXPRESSED PROTEIN"/>
    <property type="match status" value="1"/>
</dbReference>
<keyword evidence="2" id="KW-1185">Reference proteome</keyword>
<protein>
    <submittedName>
        <fullName evidence="1">DUF309 domain-containing protein</fullName>
    </submittedName>
</protein>
<dbReference type="Proteomes" id="UP000272528">
    <property type="component" value="Chromosome"/>
</dbReference>
<dbReference type="InterPro" id="IPR023203">
    <property type="entry name" value="TTHA0068_sf"/>
</dbReference>
<sequence>MTIHGERSYDERFVHFVVLFNVDLDYFECHEVMEELWLEEGRNLLYQGLLQAAVGLHHWRNDNFSGAVKLFNQALQKLEHYPDAEKGLDLRQLRSDVARSLMLLDNGNGNGNGETARPAFVPFEVVVLDDQLRLLAEALAEIPLEDRLHVEE</sequence>
<dbReference type="OrthoDB" id="165483at2"/>
<gene>
    <name evidence="1" type="ORF">EJC50_22935</name>
</gene>
<dbReference type="SUPFAM" id="SSF140663">
    <property type="entry name" value="TTHA0068-like"/>
    <property type="match status" value="1"/>
</dbReference>
<dbReference type="PANTHER" id="PTHR34796:SF1">
    <property type="entry name" value="EXPRESSED PROTEIN"/>
    <property type="match status" value="1"/>
</dbReference>
<accession>A0A3S9A9C0</accession>
<dbReference type="Gene3D" id="1.10.3450.10">
    <property type="entry name" value="TTHA0068-like"/>
    <property type="match status" value="1"/>
</dbReference>
<evidence type="ECO:0000313" key="1">
    <source>
        <dbReference type="EMBL" id="AZN42216.1"/>
    </source>
</evidence>